<dbReference type="CDD" id="cd00009">
    <property type="entry name" value="AAA"/>
    <property type="match status" value="1"/>
</dbReference>
<dbReference type="SUPFAM" id="SSF52540">
    <property type="entry name" value="P-loop containing nucleoside triphosphate hydrolases"/>
    <property type="match status" value="1"/>
</dbReference>
<dbReference type="Gene3D" id="3.40.50.300">
    <property type="entry name" value="P-loop containing nucleotide triphosphate hydrolases"/>
    <property type="match status" value="1"/>
</dbReference>
<dbReference type="PANTHER" id="PTHR30050:SF4">
    <property type="entry name" value="ATP-BINDING PROTEIN RV3427C IN INSERTION SEQUENCE-RELATED"/>
    <property type="match status" value="1"/>
</dbReference>
<dbReference type="InterPro" id="IPR003593">
    <property type="entry name" value="AAA+_ATPase"/>
</dbReference>
<dbReference type="InterPro" id="IPR027417">
    <property type="entry name" value="P-loop_NTPase"/>
</dbReference>
<gene>
    <name evidence="2" type="ORF">NL99_20490</name>
</gene>
<name>A0A7U7L6R6_SALER</name>
<dbReference type="SMART" id="SM00382">
    <property type="entry name" value="AAA"/>
    <property type="match status" value="1"/>
</dbReference>
<dbReference type="GO" id="GO:0006260">
    <property type="term" value="P:DNA replication"/>
    <property type="evidence" value="ECO:0007669"/>
    <property type="project" value="TreeGrafter"/>
</dbReference>
<feature type="domain" description="AAA+ ATPase" evidence="1">
    <location>
        <begin position="103"/>
        <end position="231"/>
    </location>
</feature>
<evidence type="ECO:0000259" key="1">
    <source>
        <dbReference type="SMART" id="SM00382"/>
    </source>
</evidence>
<proteinExistence type="predicted"/>
<dbReference type="PANTHER" id="PTHR30050">
    <property type="entry name" value="CHROMOSOMAL REPLICATION INITIATOR PROTEIN DNAA"/>
    <property type="match status" value="1"/>
</dbReference>
<reference evidence="2" key="1">
    <citation type="submission" date="2018-08" db="EMBL/GenBank/DDBJ databases">
        <authorList>
            <consortium name="GenomeTrakr network: Whole genome sequencing for foodborne pathogen traceback"/>
        </authorList>
    </citation>
    <scope>NUCLEOTIDE SEQUENCE [LARGE SCALE GENOMIC DNA]</scope>
    <source>
        <strain evidence="2">FLUFL-367</strain>
    </source>
</reference>
<dbReference type="PIRSF" id="PIRSF003073">
    <property type="entry name" value="DNAC_TnpB_IstB"/>
    <property type="match status" value="1"/>
</dbReference>
<dbReference type="GO" id="GO:0005524">
    <property type="term" value="F:ATP binding"/>
    <property type="evidence" value="ECO:0007669"/>
    <property type="project" value="InterPro"/>
</dbReference>
<dbReference type="Pfam" id="PF01695">
    <property type="entry name" value="IstB_IS21"/>
    <property type="match status" value="1"/>
</dbReference>
<accession>A0A7U7L6R6</accession>
<dbReference type="Proteomes" id="UP000839834">
    <property type="component" value="Unassembled WGS sequence"/>
</dbReference>
<sequence length="248" mass="27996">MKNIANNGILERFRRLAPPGAAAAAPYRNTNEWRAWLLSEERKRSEEIERQNRQARAEKIFGRSGIRDLYRRCSFANYRVVNDGQRHARSQAKSIAESLCGDDFTSFVFSGSTGTGKNHLAAAIGNRLLERGKTVMIVTLADVMLGVRACYDKGKSEDTFLSGLCDVDLLVLDEVGVQRDTKNEFVILNQIVDRRTASMKSVGILTNLNFDALKALAGERVTDRLRMNGGRWVIFGWESWRQNVNQHK</sequence>
<evidence type="ECO:0000313" key="2">
    <source>
        <dbReference type="EMBL" id="EAA8667306.1"/>
    </source>
</evidence>
<dbReference type="NCBIfam" id="NF009043">
    <property type="entry name" value="PRK12377.1"/>
    <property type="match status" value="1"/>
</dbReference>
<comment type="caution">
    <text evidence="2">The sequence shown here is derived from an EMBL/GenBank/DDBJ whole genome shotgun (WGS) entry which is preliminary data.</text>
</comment>
<dbReference type="AlphaFoldDB" id="A0A7U7L6R6"/>
<dbReference type="EMBL" id="AAACVH010000041">
    <property type="protein sequence ID" value="EAA8667306.1"/>
    <property type="molecule type" value="Genomic_DNA"/>
</dbReference>
<protein>
    <submittedName>
        <fullName evidence="2">DNA replication protein DnaC</fullName>
    </submittedName>
</protein>
<organism evidence="2">
    <name type="scientific">Salmonella enterica</name>
    <name type="common">Salmonella choleraesuis</name>
    <dbReference type="NCBI Taxonomy" id="28901"/>
    <lineage>
        <taxon>Bacteria</taxon>
        <taxon>Pseudomonadati</taxon>
        <taxon>Pseudomonadota</taxon>
        <taxon>Gammaproteobacteria</taxon>
        <taxon>Enterobacterales</taxon>
        <taxon>Enterobacteriaceae</taxon>
        <taxon>Salmonella</taxon>
    </lineage>
</organism>
<dbReference type="InterPro" id="IPR028350">
    <property type="entry name" value="DNAC/IstB-like"/>
</dbReference>
<dbReference type="InterPro" id="IPR002611">
    <property type="entry name" value="IstB_ATP-bd"/>
</dbReference>